<reference evidence="1 2" key="1">
    <citation type="submission" date="2020-07" db="EMBL/GenBank/DDBJ databases">
        <title>Sequencing the genomes of 1000 actinobacteria strains.</title>
        <authorList>
            <person name="Klenk H.-P."/>
        </authorList>
    </citation>
    <scope>NUCLEOTIDE SEQUENCE [LARGE SCALE GENOMIC DNA]</scope>
    <source>
        <strain evidence="1 2">DSM 43461</strain>
    </source>
</reference>
<accession>A0A7Y9GF37</accession>
<dbReference type="EMBL" id="JACCBT010000001">
    <property type="protein sequence ID" value="NYE15331.1"/>
    <property type="molecule type" value="Genomic_DNA"/>
</dbReference>
<proteinExistence type="predicted"/>
<dbReference type="RefSeq" id="WP_179836036.1">
    <property type="nucleotide sequence ID" value="NZ_BMRD01000020.1"/>
</dbReference>
<gene>
    <name evidence="1" type="ORF">BJ999_005627</name>
</gene>
<dbReference type="Pfam" id="PF21813">
    <property type="entry name" value="DUF6882"/>
    <property type="match status" value="1"/>
</dbReference>
<dbReference type="Proteomes" id="UP000591272">
    <property type="component" value="Unassembled WGS sequence"/>
</dbReference>
<evidence type="ECO:0000313" key="2">
    <source>
        <dbReference type="Proteomes" id="UP000591272"/>
    </source>
</evidence>
<keyword evidence="2" id="KW-1185">Reference proteome</keyword>
<comment type="caution">
    <text evidence="1">The sequence shown here is derived from an EMBL/GenBank/DDBJ whole genome shotgun (WGS) entry which is preliminary data.</text>
</comment>
<protein>
    <submittedName>
        <fullName evidence="1">Uncharacterized protein</fullName>
    </submittedName>
</protein>
<name>A0A7Y9GF37_9ACTN</name>
<sequence length="93" mass="9964">MDAFSDALLDLCAPHLGWAIEQFDVFCSVLPEGAVRIDAGTGVARVGDLELRADLLGTYAEDATFQWAWAKRVALSHDGTVNHATYGLQGTLA</sequence>
<dbReference type="AlphaFoldDB" id="A0A7Y9GF37"/>
<evidence type="ECO:0000313" key="1">
    <source>
        <dbReference type="EMBL" id="NYE15331.1"/>
    </source>
</evidence>
<organism evidence="1 2">
    <name type="scientific">Actinomadura citrea</name>
    <dbReference type="NCBI Taxonomy" id="46158"/>
    <lineage>
        <taxon>Bacteria</taxon>
        <taxon>Bacillati</taxon>
        <taxon>Actinomycetota</taxon>
        <taxon>Actinomycetes</taxon>
        <taxon>Streptosporangiales</taxon>
        <taxon>Thermomonosporaceae</taxon>
        <taxon>Actinomadura</taxon>
    </lineage>
</organism>
<dbReference type="InterPro" id="IPR049249">
    <property type="entry name" value="DUF6882"/>
</dbReference>